<evidence type="ECO:0000256" key="1">
    <source>
        <dbReference type="ARBA" id="ARBA00022612"/>
    </source>
</evidence>
<dbReference type="AlphaFoldDB" id="A0A0F9V096"/>
<keyword evidence="1" id="KW-1188">Viral release from host cell</keyword>
<protein>
    <recommendedName>
        <fullName evidence="5">Terminase small subunit</fullName>
    </recommendedName>
</protein>
<gene>
    <name evidence="4" type="ORF">LCGC14_0466860</name>
</gene>
<evidence type="ECO:0000256" key="3">
    <source>
        <dbReference type="SAM" id="MobiDB-lite"/>
    </source>
</evidence>
<feature type="region of interest" description="Disordered" evidence="3">
    <location>
        <begin position="33"/>
        <end position="61"/>
    </location>
</feature>
<reference evidence="4" key="1">
    <citation type="journal article" date="2015" name="Nature">
        <title>Complex archaea that bridge the gap between prokaryotes and eukaryotes.</title>
        <authorList>
            <person name="Spang A."/>
            <person name="Saw J.H."/>
            <person name="Jorgensen S.L."/>
            <person name="Zaremba-Niedzwiedzka K."/>
            <person name="Martijn J."/>
            <person name="Lind A.E."/>
            <person name="van Eijk R."/>
            <person name="Schleper C."/>
            <person name="Guy L."/>
            <person name="Ettema T.J."/>
        </authorList>
    </citation>
    <scope>NUCLEOTIDE SEQUENCE</scope>
</reference>
<dbReference type="PANTHER" id="PTHR41328:SF2">
    <property type="entry name" value="TERMINASE SMALL SUBUNIT"/>
    <property type="match status" value="1"/>
</dbReference>
<evidence type="ECO:0000256" key="2">
    <source>
        <dbReference type="ARBA" id="ARBA00023219"/>
    </source>
</evidence>
<dbReference type="PANTHER" id="PTHR41328">
    <property type="entry name" value="TERMINASE SMALL SUBUNIT-RELATED"/>
    <property type="match status" value="1"/>
</dbReference>
<evidence type="ECO:0000313" key="4">
    <source>
        <dbReference type="EMBL" id="KKN66911.1"/>
    </source>
</evidence>
<dbReference type="InterPro" id="IPR052404">
    <property type="entry name" value="SPP1-like_terminase"/>
</dbReference>
<proteinExistence type="predicted"/>
<accession>A0A0F9V096</accession>
<feature type="compositionally biased region" description="Basic and acidic residues" evidence="3">
    <location>
        <begin position="34"/>
        <end position="43"/>
    </location>
</feature>
<dbReference type="InterPro" id="IPR038713">
    <property type="entry name" value="Terminase_Gp1_N_sf"/>
</dbReference>
<dbReference type="Gene3D" id="1.10.10.1400">
    <property type="entry name" value="Terminase, small subunit, N-terminal DNA-binding domain, HTH motif"/>
    <property type="match status" value="1"/>
</dbReference>
<dbReference type="Pfam" id="PF03592">
    <property type="entry name" value="Terminase_2"/>
    <property type="match status" value="1"/>
</dbReference>
<organism evidence="4">
    <name type="scientific">marine sediment metagenome</name>
    <dbReference type="NCBI Taxonomy" id="412755"/>
    <lineage>
        <taxon>unclassified sequences</taxon>
        <taxon>metagenomes</taxon>
        <taxon>ecological metagenomes</taxon>
    </lineage>
</organism>
<keyword evidence="2" id="KW-0231">Viral genome packaging</keyword>
<name>A0A0F9V096_9ZZZZ</name>
<sequence>MLYGGETHPHSISRLPGSLCPQMGRAFSLPMTPEKTHLTDKISKPPVPKPRHVSRKGNTPKRKLKERTFCKEYIIDLNGTRAATAAGYAARSAHTIASKLLQKVHIKAQLAKLMQKHADKLEISADKVLGELAKMGFSNMLDYMRVDEDGEFRLDFSKLTREQAAAIQEYTVDATGGTGDGERKQVMRTRFKLADKARSLELLGKYLKLFVDKVEVTGLGDLPAVLAAARARAQGKK</sequence>
<dbReference type="InterPro" id="IPR005335">
    <property type="entry name" value="Terminase_ssu"/>
</dbReference>
<evidence type="ECO:0008006" key="5">
    <source>
        <dbReference type="Google" id="ProtNLM"/>
    </source>
</evidence>
<dbReference type="GO" id="GO:0051276">
    <property type="term" value="P:chromosome organization"/>
    <property type="evidence" value="ECO:0007669"/>
    <property type="project" value="InterPro"/>
</dbReference>
<feature type="compositionally biased region" description="Basic residues" evidence="3">
    <location>
        <begin position="49"/>
        <end position="61"/>
    </location>
</feature>
<dbReference type="EMBL" id="LAZR01000487">
    <property type="protein sequence ID" value="KKN66911.1"/>
    <property type="molecule type" value="Genomic_DNA"/>
</dbReference>
<comment type="caution">
    <text evidence="4">The sequence shown here is derived from an EMBL/GenBank/DDBJ whole genome shotgun (WGS) entry which is preliminary data.</text>
</comment>